<dbReference type="HAMAP" id="MF_00745">
    <property type="entry name" value="SprT_like"/>
    <property type="match status" value="1"/>
</dbReference>
<dbReference type="GO" id="GO:0008270">
    <property type="term" value="F:zinc ion binding"/>
    <property type="evidence" value="ECO:0007669"/>
    <property type="project" value="UniProtKB-UniRule"/>
</dbReference>
<feature type="active site" evidence="4">
    <location>
        <position position="68"/>
    </location>
</feature>
<dbReference type="RefSeq" id="WP_093674780.1">
    <property type="nucleotide sequence ID" value="NZ_FOOY01000037.1"/>
</dbReference>
<dbReference type="InterPro" id="IPR006640">
    <property type="entry name" value="SprT-like_domain"/>
</dbReference>
<evidence type="ECO:0000256" key="3">
    <source>
        <dbReference type="ARBA" id="ARBA00022833"/>
    </source>
</evidence>
<dbReference type="Proteomes" id="UP000198752">
    <property type="component" value="Unassembled WGS sequence"/>
</dbReference>
<feature type="binding site" evidence="4">
    <location>
        <position position="71"/>
    </location>
    <ligand>
        <name>Zn(2+)</name>
        <dbReference type="ChEBI" id="CHEBI:29105"/>
    </ligand>
</feature>
<keyword evidence="1 4" id="KW-0963">Cytoplasm</keyword>
<dbReference type="NCBIfam" id="NF003339">
    <property type="entry name" value="PRK04351.1"/>
    <property type="match status" value="1"/>
</dbReference>
<keyword evidence="3 4" id="KW-0862">Zinc</keyword>
<name>A0A1I2W936_9BACL</name>
<dbReference type="Pfam" id="PF17283">
    <property type="entry name" value="Zn_ribbon_SprT"/>
    <property type="match status" value="1"/>
</dbReference>
<gene>
    <name evidence="6" type="ORF">SAMN02982927_03458</name>
</gene>
<accession>A0A1I2W936</accession>
<evidence type="ECO:0000256" key="1">
    <source>
        <dbReference type="ARBA" id="ARBA00022490"/>
    </source>
</evidence>
<comment type="subcellular location">
    <subcellularLocation>
        <location evidence="4">Cytoplasm</location>
    </subcellularLocation>
</comment>
<dbReference type="SMART" id="SM00731">
    <property type="entry name" value="SprT"/>
    <property type="match status" value="1"/>
</dbReference>
<dbReference type="AlphaFoldDB" id="A0A1I2W936"/>
<dbReference type="EMBL" id="FOOY01000037">
    <property type="protein sequence ID" value="SFG97903.1"/>
    <property type="molecule type" value="Genomic_DNA"/>
</dbReference>
<feature type="binding site" evidence="4">
    <location>
        <position position="67"/>
    </location>
    <ligand>
        <name>Zn(2+)</name>
        <dbReference type="ChEBI" id="CHEBI:29105"/>
    </ligand>
</feature>
<dbReference type="OrthoDB" id="9799909at2"/>
<dbReference type="InterPro" id="IPR035240">
    <property type="entry name" value="SprT_Zn_ribbon"/>
</dbReference>
<feature type="domain" description="SprT-like" evidence="5">
    <location>
        <begin position="4"/>
        <end position="149"/>
    </location>
</feature>
<comment type="cofactor">
    <cofactor evidence="4">
        <name>Zn(2+)</name>
        <dbReference type="ChEBI" id="CHEBI:29105"/>
    </cofactor>
    <text evidence="4">Binds 1 zinc ion.</text>
</comment>
<keyword evidence="2 4" id="KW-0479">Metal-binding</keyword>
<dbReference type="STRING" id="269670.SAMN02982927_03458"/>
<evidence type="ECO:0000256" key="2">
    <source>
        <dbReference type="ARBA" id="ARBA00022723"/>
    </source>
</evidence>
<organism evidence="6 7">
    <name type="scientific">Sporolactobacillus nakayamae</name>
    <dbReference type="NCBI Taxonomy" id="269670"/>
    <lineage>
        <taxon>Bacteria</taxon>
        <taxon>Bacillati</taxon>
        <taxon>Bacillota</taxon>
        <taxon>Bacilli</taxon>
        <taxon>Bacillales</taxon>
        <taxon>Sporolactobacillaceae</taxon>
        <taxon>Sporolactobacillus</taxon>
    </lineage>
</organism>
<protein>
    <recommendedName>
        <fullName evidence="4">Protein SprT-like</fullName>
    </recommendedName>
</protein>
<dbReference type="GO" id="GO:0005737">
    <property type="term" value="C:cytoplasm"/>
    <property type="evidence" value="ECO:0007669"/>
    <property type="project" value="UniProtKB-SubCell"/>
</dbReference>
<proteinExistence type="inferred from homology"/>
<reference evidence="7" key="1">
    <citation type="submission" date="2016-10" db="EMBL/GenBank/DDBJ databases">
        <authorList>
            <person name="Varghese N."/>
            <person name="Submissions S."/>
        </authorList>
    </citation>
    <scope>NUCLEOTIDE SEQUENCE [LARGE SCALE GENOMIC DNA]</scope>
    <source>
        <strain evidence="7">ATCC 700379</strain>
    </source>
</reference>
<dbReference type="Pfam" id="PF10263">
    <property type="entry name" value="SprT-like"/>
    <property type="match status" value="1"/>
</dbReference>
<comment type="similarity">
    <text evidence="4">Belongs to the SprT family.</text>
</comment>
<sequence>MTTDELQKLVEQVSLESFHRPFCHEAIFNSRLRTTGGRYLLNSHRLEFNMHQLHYFGMDAFVKIIKHELCHYHLHLCGKGYRHRDSDFRLLLEKVGGSRFCEAIPSMRACSGIRYHYQCEACGTSFIRKRKLDTKRYVCGVCGGSIRLISQTRMNHFK</sequence>
<evidence type="ECO:0000313" key="7">
    <source>
        <dbReference type="Proteomes" id="UP000198752"/>
    </source>
</evidence>
<dbReference type="GO" id="GO:0006950">
    <property type="term" value="P:response to stress"/>
    <property type="evidence" value="ECO:0007669"/>
    <property type="project" value="UniProtKB-ARBA"/>
</dbReference>
<evidence type="ECO:0000259" key="5">
    <source>
        <dbReference type="SMART" id="SM00731"/>
    </source>
</evidence>
<evidence type="ECO:0000313" key="6">
    <source>
        <dbReference type="EMBL" id="SFG97903.1"/>
    </source>
</evidence>
<evidence type="ECO:0000256" key="4">
    <source>
        <dbReference type="HAMAP-Rule" id="MF_00745"/>
    </source>
</evidence>
<keyword evidence="7" id="KW-1185">Reference proteome</keyword>
<dbReference type="InterPro" id="IPR023524">
    <property type="entry name" value="Uncharacterised_SprT-like"/>
</dbReference>